<feature type="region of interest" description="Disordered" evidence="1">
    <location>
        <begin position="70"/>
        <end position="109"/>
    </location>
</feature>
<evidence type="ECO:0008006" key="4">
    <source>
        <dbReference type="Google" id="ProtNLM"/>
    </source>
</evidence>
<dbReference type="STRING" id="1664694.A0A0N1NYX2"/>
<feature type="compositionally biased region" description="Basic and acidic residues" evidence="1">
    <location>
        <begin position="274"/>
        <end position="283"/>
    </location>
</feature>
<sequence>MASEETLISFAPVTPAHKFAWRALRGFVYGSPESPEIDNNLVPGSVGSGKENARPVSPSLKKIILEGIPTLASPQKRKRSDAAPAAPQLSPTKSILRTPGGAPTPRAKSLRDVNVKFKSVSPEVMAVKQRNATAPVLGKVDVVSLEKEIDELQQELEASIDGGKKNTAPDQAHVVSKKVRKTSKQTTVSDIMPATAHDPEREAYQRRTEMEVKQILRHQKKIKDYAKRADEQNVILKGMVAELKAENARLKARLEEKERIPVNGGNSGGPTKEATTDVSDRGSRRDRKAPLGARVHADQAADALSRTEAFKRSLRGQEAIAPEASTDSASLPHRPKTTTLDTDSASRRRRRPSIHVHEDPKPIQSRPDDKGNQQVHTTRSDNRDDAGREPATRPASPVNRSVSIRSTDRPRVRSRNSPPSLTVLLSEQLEQPAEPPRPSARNCSSRQPSTSIPKTSASGTTIDASDRPSIEVADSLHAVQPLDQPSTATRVAAVTTLAPDRATAARLRLEKRRERARLGLVGNGTSLAFAGMFTGADHGREKQSALEESAVDWAGL</sequence>
<dbReference type="AlphaFoldDB" id="A0A0N1NYX2"/>
<reference evidence="2 3" key="1">
    <citation type="submission" date="2015-06" db="EMBL/GenBank/DDBJ databases">
        <title>Draft genome of the ant-associated black yeast Phialophora attae CBS 131958.</title>
        <authorList>
            <person name="Moreno L.F."/>
            <person name="Stielow B.J."/>
            <person name="de Hoog S."/>
            <person name="Vicente V.A."/>
            <person name="Weiss V.A."/>
            <person name="de Vries M."/>
            <person name="Cruz L.M."/>
            <person name="Souza E.M."/>
        </authorList>
    </citation>
    <scope>NUCLEOTIDE SEQUENCE [LARGE SCALE GENOMIC DNA]</scope>
    <source>
        <strain evidence="2 3">CBS 131958</strain>
    </source>
</reference>
<evidence type="ECO:0000256" key="1">
    <source>
        <dbReference type="SAM" id="MobiDB-lite"/>
    </source>
</evidence>
<dbReference type="OrthoDB" id="5383703at2759"/>
<organism evidence="2 3">
    <name type="scientific">Cyphellophora attinorum</name>
    <dbReference type="NCBI Taxonomy" id="1664694"/>
    <lineage>
        <taxon>Eukaryota</taxon>
        <taxon>Fungi</taxon>
        <taxon>Dikarya</taxon>
        <taxon>Ascomycota</taxon>
        <taxon>Pezizomycotina</taxon>
        <taxon>Eurotiomycetes</taxon>
        <taxon>Chaetothyriomycetidae</taxon>
        <taxon>Chaetothyriales</taxon>
        <taxon>Cyphellophoraceae</taxon>
        <taxon>Cyphellophora</taxon>
    </lineage>
</organism>
<evidence type="ECO:0000313" key="3">
    <source>
        <dbReference type="Proteomes" id="UP000038010"/>
    </source>
</evidence>
<feature type="region of interest" description="Disordered" evidence="1">
    <location>
        <begin position="255"/>
        <end position="468"/>
    </location>
</feature>
<evidence type="ECO:0000313" key="2">
    <source>
        <dbReference type="EMBL" id="KPI37715.1"/>
    </source>
</evidence>
<dbReference type="EMBL" id="LFJN01000022">
    <property type="protein sequence ID" value="KPI37715.1"/>
    <property type="molecule type" value="Genomic_DNA"/>
</dbReference>
<feature type="compositionally biased region" description="Basic and acidic residues" evidence="1">
    <location>
        <begin position="355"/>
        <end position="371"/>
    </location>
</feature>
<dbReference type="Proteomes" id="UP000038010">
    <property type="component" value="Unassembled WGS sequence"/>
</dbReference>
<name>A0A0N1NYX2_9EURO</name>
<dbReference type="RefSeq" id="XP_017997678.1">
    <property type="nucleotide sequence ID" value="XM_018141663.1"/>
</dbReference>
<protein>
    <recommendedName>
        <fullName evidence="4">Spindle pole body-associated protein cut12 domain-containing protein</fullName>
    </recommendedName>
</protein>
<dbReference type="GeneID" id="28733532"/>
<keyword evidence="3" id="KW-1185">Reference proteome</keyword>
<dbReference type="VEuPathDB" id="FungiDB:AB675_174"/>
<feature type="compositionally biased region" description="Polar residues" evidence="1">
    <location>
        <begin position="441"/>
        <end position="463"/>
    </location>
</feature>
<gene>
    <name evidence="2" type="ORF">AB675_174</name>
</gene>
<proteinExistence type="predicted"/>
<feature type="compositionally biased region" description="Basic and acidic residues" evidence="1">
    <location>
        <begin position="378"/>
        <end position="391"/>
    </location>
</feature>
<comment type="caution">
    <text evidence="2">The sequence shown here is derived from an EMBL/GenBank/DDBJ whole genome shotgun (WGS) entry which is preliminary data.</text>
</comment>
<accession>A0A0N1NYX2</accession>